<evidence type="ECO:0000313" key="2">
    <source>
        <dbReference type="Proteomes" id="UP000297989"/>
    </source>
</evidence>
<dbReference type="Proteomes" id="UP000297989">
    <property type="component" value="Unassembled WGS sequence"/>
</dbReference>
<proteinExistence type="predicted"/>
<sequence length="84" mass="9102">MFVSRLGSTLNAIFGMNEQGKPEAISRSDPQGITLSDAQKLTVKNSKFFEAGASMSLLDQPGKMGHVFDQHAKQIAGLSRHILD</sequence>
<protein>
    <submittedName>
        <fullName evidence="1">Uncharacterized protein</fullName>
    </submittedName>
</protein>
<gene>
    <name evidence="1" type="ORF">C9F10_21710</name>
</gene>
<accession>A0A659S3C5</accession>
<dbReference type="AlphaFoldDB" id="A0A659S3C5"/>
<reference evidence="1 2" key="1">
    <citation type="submission" date="2018-03" db="EMBL/GenBank/DDBJ databases">
        <title>Non-Typhoidal Salmonella genome sequencing and assembly.</title>
        <authorList>
            <person name="Matchawe C."/>
        </authorList>
    </citation>
    <scope>NUCLEOTIDE SEQUENCE [LARGE SCALE GENOMIC DNA]</scope>
    <source>
        <strain evidence="1 2">8EV</strain>
    </source>
</reference>
<organism evidence="1 2">
    <name type="scientific">Salmonella enterica subsp. enterica serovar Poona</name>
    <dbReference type="NCBI Taxonomy" id="436295"/>
    <lineage>
        <taxon>Bacteria</taxon>
        <taxon>Pseudomonadati</taxon>
        <taxon>Pseudomonadota</taxon>
        <taxon>Gammaproteobacteria</taxon>
        <taxon>Enterobacterales</taxon>
        <taxon>Enterobacteriaceae</taxon>
        <taxon>Salmonella</taxon>
    </lineage>
</organism>
<feature type="non-terminal residue" evidence="1">
    <location>
        <position position="84"/>
    </location>
</feature>
<dbReference type="EMBL" id="PYKK01001498">
    <property type="protein sequence ID" value="TGD21944.1"/>
    <property type="molecule type" value="Genomic_DNA"/>
</dbReference>
<comment type="caution">
    <text evidence="1">The sequence shown here is derived from an EMBL/GenBank/DDBJ whole genome shotgun (WGS) entry which is preliminary data.</text>
</comment>
<name>A0A659S3C5_SALET</name>
<evidence type="ECO:0000313" key="1">
    <source>
        <dbReference type="EMBL" id="TGD21944.1"/>
    </source>
</evidence>